<dbReference type="Pfam" id="PF00575">
    <property type="entry name" value="S1"/>
    <property type="match status" value="1"/>
</dbReference>
<keyword evidence="3" id="KW-0687">Ribonucleoprotein</keyword>
<dbReference type="PANTHER" id="PTHR10724:SF7">
    <property type="entry name" value="SMALL RIBOSOMAL SUBUNIT PROTEIN BS1C"/>
    <property type="match status" value="1"/>
</dbReference>
<dbReference type="InterPro" id="IPR003029">
    <property type="entry name" value="S1_domain"/>
</dbReference>
<evidence type="ECO:0000256" key="2">
    <source>
        <dbReference type="ARBA" id="ARBA00022980"/>
    </source>
</evidence>
<protein>
    <submittedName>
        <fullName evidence="5">S1 RNA-binding domain-containing protein</fullName>
    </submittedName>
</protein>
<feature type="domain" description="S1 motif" evidence="4">
    <location>
        <begin position="126"/>
        <end position="193"/>
    </location>
</feature>
<dbReference type="PROSITE" id="PS50126">
    <property type="entry name" value="S1"/>
    <property type="match status" value="2"/>
</dbReference>
<evidence type="ECO:0000313" key="5">
    <source>
        <dbReference type="EMBL" id="MBW7573266.1"/>
    </source>
</evidence>
<dbReference type="EMBL" id="JAGFNZ010000004">
    <property type="protein sequence ID" value="MBW7573266.1"/>
    <property type="molecule type" value="Genomic_DNA"/>
</dbReference>
<organism evidence="5 6">
    <name type="scientific">Caproiciproducens faecalis</name>
    <dbReference type="NCBI Taxonomy" id="2820301"/>
    <lineage>
        <taxon>Bacteria</taxon>
        <taxon>Bacillati</taxon>
        <taxon>Bacillota</taxon>
        <taxon>Clostridia</taxon>
        <taxon>Eubacteriales</taxon>
        <taxon>Acutalibacteraceae</taxon>
        <taxon>Caproiciproducens</taxon>
    </lineage>
</organism>
<reference evidence="5 6" key="1">
    <citation type="submission" date="2021-03" db="EMBL/GenBank/DDBJ databases">
        <title>Caproiciproducens sp. nov. isolated from feces of cow.</title>
        <authorList>
            <person name="Choi J.-Y."/>
        </authorList>
    </citation>
    <scope>NUCLEOTIDE SEQUENCE [LARGE SCALE GENOMIC DNA]</scope>
    <source>
        <strain evidence="5 6">AGMB10547</strain>
    </source>
</reference>
<dbReference type="SMART" id="SM00316">
    <property type="entry name" value="S1"/>
    <property type="match status" value="2"/>
</dbReference>
<sequence length="309" mass="34123">MFDYYPEGWIIDTPENRAATLNISALNDACRDGKILEGRALICDSSHNLLVDLGCMKGVIPHDEGALGIREGTVRDIAIISRVNRPVCFTVTGFQKDADGHMTAQLSRRAAQDKCMTEYVRKFTPGDVINARVTHLESFGAFADIGCGIIALLPIDAISVSRIDHPRERFTVGMDIRVVIKSVENGRITLSHKELLGTWAENVAMFKAGETVAGIVRSVESYGIFVELSPNLAGLAEAKEDVVPGQQASIYIKSIIPSRMKVKLVIIDTFDYSYRPSAPKYFFTGNRIDRFVYSPPDSEKEIATNFISE</sequence>
<keyword evidence="2" id="KW-0689">Ribosomal protein</keyword>
<dbReference type="Proteomes" id="UP000719942">
    <property type="component" value="Unassembled WGS sequence"/>
</dbReference>
<name>A0ABS7DPM7_9FIRM</name>
<accession>A0ABS7DPM7</accession>
<feature type="domain" description="S1 motif" evidence="4">
    <location>
        <begin position="209"/>
        <end position="240"/>
    </location>
</feature>
<comment type="similarity">
    <text evidence="1">Belongs to the bacterial ribosomal protein bS1 family.</text>
</comment>
<dbReference type="InterPro" id="IPR012340">
    <property type="entry name" value="NA-bd_OB-fold"/>
</dbReference>
<proteinExistence type="inferred from homology"/>
<keyword evidence="6" id="KW-1185">Reference proteome</keyword>
<dbReference type="SUPFAM" id="SSF50249">
    <property type="entry name" value="Nucleic acid-binding proteins"/>
    <property type="match status" value="2"/>
</dbReference>
<evidence type="ECO:0000256" key="1">
    <source>
        <dbReference type="ARBA" id="ARBA00006767"/>
    </source>
</evidence>
<evidence type="ECO:0000259" key="4">
    <source>
        <dbReference type="PROSITE" id="PS50126"/>
    </source>
</evidence>
<dbReference type="Gene3D" id="2.40.50.140">
    <property type="entry name" value="Nucleic acid-binding proteins"/>
    <property type="match status" value="2"/>
</dbReference>
<comment type="caution">
    <text evidence="5">The sequence shown here is derived from an EMBL/GenBank/DDBJ whole genome shotgun (WGS) entry which is preliminary data.</text>
</comment>
<evidence type="ECO:0000256" key="3">
    <source>
        <dbReference type="ARBA" id="ARBA00023274"/>
    </source>
</evidence>
<dbReference type="InterPro" id="IPR050437">
    <property type="entry name" value="Ribos_protein_bS1-like"/>
</dbReference>
<evidence type="ECO:0000313" key="6">
    <source>
        <dbReference type="Proteomes" id="UP000719942"/>
    </source>
</evidence>
<dbReference type="RefSeq" id="WP_219965677.1">
    <property type="nucleotide sequence ID" value="NZ_JAGFNZ010000004.1"/>
</dbReference>
<dbReference type="PANTHER" id="PTHR10724">
    <property type="entry name" value="30S RIBOSOMAL PROTEIN S1"/>
    <property type="match status" value="1"/>
</dbReference>
<gene>
    <name evidence="5" type="ORF">J5W02_10635</name>
</gene>